<protein>
    <submittedName>
        <fullName evidence="2">Uncharacterized protein</fullName>
    </submittedName>
</protein>
<proteinExistence type="predicted"/>
<evidence type="ECO:0000256" key="1">
    <source>
        <dbReference type="SAM" id="MobiDB-lite"/>
    </source>
</evidence>
<dbReference type="EMBL" id="JACHLY010000001">
    <property type="protein sequence ID" value="MBB5996551.1"/>
    <property type="molecule type" value="Genomic_DNA"/>
</dbReference>
<dbReference type="AlphaFoldDB" id="A0A841EAQ6"/>
<dbReference type="RefSeq" id="WP_246463496.1">
    <property type="nucleotide sequence ID" value="NZ_BAABKT010000006.1"/>
</dbReference>
<feature type="region of interest" description="Disordered" evidence="1">
    <location>
        <begin position="54"/>
        <end position="75"/>
    </location>
</feature>
<dbReference type="Proteomes" id="UP000578077">
    <property type="component" value="Unassembled WGS sequence"/>
</dbReference>
<evidence type="ECO:0000313" key="2">
    <source>
        <dbReference type="EMBL" id="MBB5996551.1"/>
    </source>
</evidence>
<organism evidence="2 3">
    <name type="scientific">Streptomonospora salina</name>
    <dbReference type="NCBI Taxonomy" id="104205"/>
    <lineage>
        <taxon>Bacteria</taxon>
        <taxon>Bacillati</taxon>
        <taxon>Actinomycetota</taxon>
        <taxon>Actinomycetes</taxon>
        <taxon>Streptosporangiales</taxon>
        <taxon>Nocardiopsidaceae</taxon>
        <taxon>Streptomonospora</taxon>
    </lineage>
</organism>
<name>A0A841EAQ6_9ACTN</name>
<accession>A0A841EAQ6</accession>
<evidence type="ECO:0000313" key="3">
    <source>
        <dbReference type="Proteomes" id="UP000578077"/>
    </source>
</evidence>
<keyword evidence="3" id="KW-1185">Reference proteome</keyword>
<sequence>MSTMTAENADGVRGRVQGIAPIAVGDTACAFGPACGTDIAPDLGHQAWRIHDTVLDGPGSLEGGATPTARQTGRR</sequence>
<reference evidence="2 3" key="1">
    <citation type="submission" date="2020-08" db="EMBL/GenBank/DDBJ databases">
        <title>Sequencing the genomes of 1000 actinobacteria strains.</title>
        <authorList>
            <person name="Klenk H.-P."/>
        </authorList>
    </citation>
    <scope>NUCLEOTIDE SEQUENCE [LARGE SCALE GENOMIC DNA]</scope>
    <source>
        <strain evidence="2 3">DSM 44593</strain>
    </source>
</reference>
<gene>
    <name evidence="2" type="ORF">HNR25_000302</name>
</gene>
<comment type="caution">
    <text evidence="2">The sequence shown here is derived from an EMBL/GenBank/DDBJ whole genome shotgun (WGS) entry which is preliminary data.</text>
</comment>